<evidence type="ECO:0000256" key="5">
    <source>
        <dbReference type="ARBA" id="ARBA00022801"/>
    </source>
</evidence>
<reference evidence="9 10" key="1">
    <citation type="journal article" date="2018" name="Nat. Biotechnol.">
        <title>A standardized bacterial taxonomy based on genome phylogeny substantially revises the tree of life.</title>
        <authorList>
            <person name="Parks D.H."/>
            <person name="Chuvochina M."/>
            <person name="Waite D.W."/>
            <person name="Rinke C."/>
            <person name="Skarshewski A."/>
            <person name="Chaumeil P.A."/>
            <person name="Hugenholtz P."/>
        </authorList>
    </citation>
    <scope>NUCLEOTIDE SEQUENCE [LARGE SCALE GENOMIC DNA]</scope>
    <source>
        <strain evidence="9">UBA10707</strain>
    </source>
</reference>
<evidence type="ECO:0000256" key="4">
    <source>
        <dbReference type="ARBA" id="ARBA00022729"/>
    </source>
</evidence>
<dbReference type="GO" id="GO:0005886">
    <property type="term" value="C:plasma membrane"/>
    <property type="evidence" value="ECO:0007669"/>
    <property type="project" value="TreeGrafter"/>
</dbReference>
<evidence type="ECO:0000256" key="1">
    <source>
        <dbReference type="ARBA" id="ARBA00001526"/>
    </source>
</evidence>
<comment type="caution">
    <text evidence="9">The sequence shown here is derived from an EMBL/GenBank/DDBJ whole genome shotgun (WGS) entry which is preliminary data.</text>
</comment>
<dbReference type="AlphaFoldDB" id="A0A356LC37"/>
<protein>
    <recommendedName>
        <fullName evidence="3">beta-lactamase</fullName>
        <ecNumber evidence="3">3.5.2.6</ecNumber>
    </recommendedName>
</protein>
<dbReference type="EC" id="3.5.2.6" evidence="3"/>
<evidence type="ECO:0000313" key="10">
    <source>
        <dbReference type="Proteomes" id="UP000264036"/>
    </source>
</evidence>
<feature type="domain" description="Penicillin-binding protein transpeptidase" evidence="8">
    <location>
        <begin position="47"/>
        <end position="270"/>
    </location>
</feature>
<organism evidence="9 10">
    <name type="scientific">Advenella kashmirensis</name>
    <dbReference type="NCBI Taxonomy" id="310575"/>
    <lineage>
        <taxon>Bacteria</taxon>
        <taxon>Pseudomonadati</taxon>
        <taxon>Pseudomonadota</taxon>
        <taxon>Betaproteobacteria</taxon>
        <taxon>Burkholderiales</taxon>
        <taxon>Alcaligenaceae</taxon>
    </lineage>
</organism>
<evidence type="ECO:0000256" key="2">
    <source>
        <dbReference type="ARBA" id="ARBA00007898"/>
    </source>
</evidence>
<evidence type="ECO:0000256" key="7">
    <source>
        <dbReference type="SAM" id="SignalP"/>
    </source>
</evidence>
<dbReference type="InterPro" id="IPR012338">
    <property type="entry name" value="Beta-lactam/transpept-like"/>
</dbReference>
<comment type="catalytic activity">
    <reaction evidence="1">
        <text>a beta-lactam + H2O = a substituted beta-amino acid</text>
        <dbReference type="Rhea" id="RHEA:20401"/>
        <dbReference type="ChEBI" id="CHEBI:15377"/>
        <dbReference type="ChEBI" id="CHEBI:35627"/>
        <dbReference type="ChEBI" id="CHEBI:140347"/>
        <dbReference type="EC" id="3.5.2.6"/>
    </reaction>
</comment>
<dbReference type="EMBL" id="DOEK01000005">
    <property type="protein sequence ID" value="HBP28537.1"/>
    <property type="molecule type" value="Genomic_DNA"/>
</dbReference>
<evidence type="ECO:0000259" key="8">
    <source>
        <dbReference type="Pfam" id="PF00905"/>
    </source>
</evidence>
<dbReference type="SUPFAM" id="SSF56601">
    <property type="entry name" value="beta-lactamase/transpeptidase-like"/>
    <property type="match status" value="1"/>
</dbReference>
<dbReference type="PANTHER" id="PTHR30627">
    <property type="entry name" value="PEPTIDOGLYCAN D,D-TRANSPEPTIDASE"/>
    <property type="match status" value="1"/>
</dbReference>
<dbReference type="PROSITE" id="PS51257">
    <property type="entry name" value="PROKAR_LIPOPROTEIN"/>
    <property type="match status" value="1"/>
</dbReference>
<dbReference type="PANTHER" id="PTHR30627:SF6">
    <property type="entry name" value="BETA-LACTAMASE YBXI-RELATED"/>
    <property type="match status" value="1"/>
</dbReference>
<feature type="chain" id="PRO_5016758244" description="beta-lactamase" evidence="7">
    <location>
        <begin position="27"/>
        <end position="277"/>
    </location>
</feature>
<comment type="similarity">
    <text evidence="2">Belongs to the class-D beta-lactamase family.</text>
</comment>
<sequence length="277" mass="30939">MKHSPIFRAISTSVVVLVLACTSAYANTHCIDSPKVTAVFEKAAVQGTIALLNTKTGEVICHNSARANRPYLPASTYKIPNTLIALETGVASGADFSLDWNQKRNPRQAWWPAVWAKDQTLNSALSNSVVWYYQELARRINPQRMQQYVDQFRYGNRDISGAIDQFWLKGKLKISALEQISFLQHFYFQQLGVARRNTNIVKQAIVLEKTPSWTLSGKTGMVGFGDAKDVALGWLVGYVETANNTYIYAMNMDITKTVGAQLRLEVTKSVLKELGLI</sequence>
<gene>
    <name evidence="9" type="ORF">DD666_03865</name>
</gene>
<dbReference type="GO" id="GO:0046677">
    <property type="term" value="P:response to antibiotic"/>
    <property type="evidence" value="ECO:0007669"/>
    <property type="project" value="UniProtKB-KW"/>
</dbReference>
<accession>A0A356LC37</accession>
<dbReference type="Pfam" id="PF00905">
    <property type="entry name" value="Transpeptidase"/>
    <property type="match status" value="1"/>
</dbReference>
<name>A0A356LC37_9BURK</name>
<keyword evidence="6" id="KW-0046">Antibiotic resistance</keyword>
<dbReference type="InterPro" id="IPR050515">
    <property type="entry name" value="Beta-lactam/transpept"/>
</dbReference>
<dbReference type="Proteomes" id="UP000264036">
    <property type="component" value="Unassembled WGS sequence"/>
</dbReference>
<keyword evidence="4 7" id="KW-0732">Signal</keyword>
<evidence type="ECO:0000256" key="6">
    <source>
        <dbReference type="ARBA" id="ARBA00023251"/>
    </source>
</evidence>
<evidence type="ECO:0000313" key="9">
    <source>
        <dbReference type="EMBL" id="HBP28537.1"/>
    </source>
</evidence>
<proteinExistence type="inferred from homology"/>
<dbReference type="Gene3D" id="3.40.710.10">
    <property type="entry name" value="DD-peptidase/beta-lactamase superfamily"/>
    <property type="match status" value="1"/>
</dbReference>
<dbReference type="GO" id="GO:0071555">
    <property type="term" value="P:cell wall organization"/>
    <property type="evidence" value="ECO:0007669"/>
    <property type="project" value="TreeGrafter"/>
</dbReference>
<evidence type="ECO:0000256" key="3">
    <source>
        <dbReference type="ARBA" id="ARBA00012865"/>
    </source>
</evidence>
<feature type="signal peptide" evidence="7">
    <location>
        <begin position="1"/>
        <end position="26"/>
    </location>
</feature>
<dbReference type="GO" id="GO:0008800">
    <property type="term" value="F:beta-lactamase activity"/>
    <property type="evidence" value="ECO:0007669"/>
    <property type="project" value="UniProtKB-EC"/>
</dbReference>
<dbReference type="GO" id="GO:0008658">
    <property type="term" value="F:penicillin binding"/>
    <property type="evidence" value="ECO:0007669"/>
    <property type="project" value="InterPro"/>
</dbReference>
<dbReference type="InterPro" id="IPR001460">
    <property type="entry name" value="PCN-bd_Tpept"/>
</dbReference>
<keyword evidence="5" id="KW-0378">Hydrolase</keyword>